<dbReference type="PANTHER" id="PTHR10622">
    <property type="entry name" value="HET DOMAIN-CONTAINING PROTEIN"/>
    <property type="match status" value="1"/>
</dbReference>
<protein>
    <submittedName>
        <fullName evidence="2">Heterokaryon incompatibility protein het-E-1</fullName>
    </submittedName>
</protein>
<reference evidence="2" key="1">
    <citation type="journal article" date="2023" name="Mol. Phylogenet. Evol.">
        <title>Genome-scale phylogeny and comparative genomics of the fungal order Sordariales.</title>
        <authorList>
            <person name="Hensen N."/>
            <person name="Bonometti L."/>
            <person name="Westerberg I."/>
            <person name="Brannstrom I.O."/>
            <person name="Guillou S."/>
            <person name="Cros-Aarteil S."/>
            <person name="Calhoun S."/>
            <person name="Haridas S."/>
            <person name="Kuo A."/>
            <person name="Mondo S."/>
            <person name="Pangilinan J."/>
            <person name="Riley R."/>
            <person name="LaButti K."/>
            <person name="Andreopoulos B."/>
            <person name="Lipzen A."/>
            <person name="Chen C."/>
            <person name="Yan M."/>
            <person name="Daum C."/>
            <person name="Ng V."/>
            <person name="Clum A."/>
            <person name="Steindorff A."/>
            <person name="Ohm R.A."/>
            <person name="Martin F."/>
            <person name="Silar P."/>
            <person name="Natvig D.O."/>
            <person name="Lalanne C."/>
            <person name="Gautier V."/>
            <person name="Ament-Velasquez S.L."/>
            <person name="Kruys A."/>
            <person name="Hutchinson M.I."/>
            <person name="Powell A.J."/>
            <person name="Barry K."/>
            <person name="Miller A.N."/>
            <person name="Grigoriev I.V."/>
            <person name="Debuchy R."/>
            <person name="Gladieux P."/>
            <person name="Hiltunen Thoren M."/>
            <person name="Johannesson H."/>
        </authorList>
    </citation>
    <scope>NUCLEOTIDE SEQUENCE</scope>
    <source>
        <strain evidence="2">PSN243</strain>
    </source>
</reference>
<evidence type="ECO:0000313" key="3">
    <source>
        <dbReference type="Proteomes" id="UP001321760"/>
    </source>
</evidence>
<sequence length="458" mass="52400">MRLIHVDDFEMVTVASAEEAAAIEYAILSHTWGDEEVTYQDFISHDPQDRDGSSNKGFNKILACCAQARRDGIQLVWIDTCCIDKTNSVELSEAINSMYSWYWHSTVCYAYLEDVEPATHGDNISKSSSFRQARWFSRGWCLQELIAPSKVEFYARDWSDIGTKWSLREKITEITGIPGEVLLTRHLKKYSIAQKMSWAAERETTRIEDLSYCLLGIFDVNMPLLYGEGERAFTRLQKEMIARGEDSSFLLWTSGYFKGFRITDSKKGKTCAVLALHPNDFPRDGLRHAQDSEQSPLSYEEILRVDPSSLLAAQNVDNLMAWTDRRPPQLTSRGLHVKMFMGKVGPGEWEGRECRLLWTGCTYRGLNICVQIIMSASADWTVVYERACTDRVWLIDTNSFAKFQVCEIYLATDNRRDPHLDSITFRDKLLRAFPETDIDLFLTSKGTAKLKLEKSSLP</sequence>
<dbReference type="EMBL" id="MU865959">
    <property type="protein sequence ID" value="KAK4446180.1"/>
    <property type="molecule type" value="Genomic_DNA"/>
</dbReference>
<feature type="domain" description="Heterokaryon incompatibility" evidence="1">
    <location>
        <begin position="25"/>
        <end position="117"/>
    </location>
</feature>
<evidence type="ECO:0000313" key="2">
    <source>
        <dbReference type="EMBL" id="KAK4446180.1"/>
    </source>
</evidence>
<accession>A0AAV9GFN3</accession>
<comment type="caution">
    <text evidence="2">The sequence shown here is derived from an EMBL/GenBank/DDBJ whole genome shotgun (WGS) entry which is preliminary data.</text>
</comment>
<dbReference type="InterPro" id="IPR010730">
    <property type="entry name" value="HET"/>
</dbReference>
<name>A0AAV9GFN3_9PEZI</name>
<reference evidence="2" key="2">
    <citation type="submission" date="2023-05" db="EMBL/GenBank/DDBJ databases">
        <authorList>
            <consortium name="Lawrence Berkeley National Laboratory"/>
            <person name="Steindorff A."/>
            <person name="Hensen N."/>
            <person name="Bonometti L."/>
            <person name="Westerberg I."/>
            <person name="Brannstrom I.O."/>
            <person name="Guillou S."/>
            <person name="Cros-Aarteil S."/>
            <person name="Calhoun S."/>
            <person name="Haridas S."/>
            <person name="Kuo A."/>
            <person name="Mondo S."/>
            <person name="Pangilinan J."/>
            <person name="Riley R."/>
            <person name="Labutti K."/>
            <person name="Andreopoulos B."/>
            <person name="Lipzen A."/>
            <person name="Chen C."/>
            <person name="Yanf M."/>
            <person name="Daum C."/>
            <person name="Ng V."/>
            <person name="Clum A."/>
            <person name="Ohm R."/>
            <person name="Martin F."/>
            <person name="Silar P."/>
            <person name="Natvig D."/>
            <person name="Lalanne C."/>
            <person name="Gautier V."/>
            <person name="Ament-Velasquez S.L."/>
            <person name="Kruys A."/>
            <person name="Hutchinson M.I."/>
            <person name="Powell A.J."/>
            <person name="Barry K."/>
            <person name="Miller A.N."/>
            <person name="Grigoriev I.V."/>
            <person name="Debuchy R."/>
            <person name="Gladieux P."/>
            <person name="Thoren M.H."/>
            <person name="Johannesson H."/>
        </authorList>
    </citation>
    <scope>NUCLEOTIDE SEQUENCE</scope>
    <source>
        <strain evidence="2">PSN243</strain>
    </source>
</reference>
<organism evidence="2 3">
    <name type="scientific">Podospora aff. communis PSN243</name>
    <dbReference type="NCBI Taxonomy" id="3040156"/>
    <lineage>
        <taxon>Eukaryota</taxon>
        <taxon>Fungi</taxon>
        <taxon>Dikarya</taxon>
        <taxon>Ascomycota</taxon>
        <taxon>Pezizomycotina</taxon>
        <taxon>Sordariomycetes</taxon>
        <taxon>Sordariomycetidae</taxon>
        <taxon>Sordariales</taxon>
        <taxon>Podosporaceae</taxon>
        <taxon>Podospora</taxon>
    </lineage>
</organism>
<gene>
    <name evidence="2" type="ORF">QBC34DRAFT_284070</name>
</gene>
<dbReference type="AlphaFoldDB" id="A0AAV9GFN3"/>
<keyword evidence="3" id="KW-1185">Reference proteome</keyword>
<dbReference type="PANTHER" id="PTHR10622:SF10">
    <property type="entry name" value="HET DOMAIN-CONTAINING PROTEIN"/>
    <property type="match status" value="1"/>
</dbReference>
<dbReference type="Pfam" id="PF06985">
    <property type="entry name" value="HET"/>
    <property type="match status" value="1"/>
</dbReference>
<evidence type="ECO:0000259" key="1">
    <source>
        <dbReference type="Pfam" id="PF06985"/>
    </source>
</evidence>
<feature type="non-terminal residue" evidence="2">
    <location>
        <position position="458"/>
    </location>
</feature>
<dbReference type="Proteomes" id="UP001321760">
    <property type="component" value="Unassembled WGS sequence"/>
</dbReference>
<proteinExistence type="predicted"/>